<reference evidence="1 2" key="1">
    <citation type="submission" date="2019-09" db="EMBL/GenBank/DDBJ databases">
        <title>Phylogeny of genus Pseudoclavibacter and closely related genus.</title>
        <authorList>
            <person name="Li Y."/>
        </authorList>
    </citation>
    <scope>NUCLEOTIDE SEQUENCE [LARGE SCALE GENOMIC DNA]</scope>
    <source>
        <strain evidence="1 2">JCM 16921</strain>
    </source>
</reference>
<evidence type="ECO:0000313" key="2">
    <source>
        <dbReference type="Proteomes" id="UP000481339"/>
    </source>
</evidence>
<dbReference type="EMBL" id="WBKA01000002">
    <property type="protein sequence ID" value="KAB1632839.1"/>
    <property type="molecule type" value="Genomic_DNA"/>
</dbReference>
<name>A0A7C8BQ87_9MICO</name>
<dbReference type="Proteomes" id="UP000481339">
    <property type="component" value="Unassembled WGS sequence"/>
</dbReference>
<keyword evidence="2" id="KW-1185">Reference proteome</keyword>
<organism evidence="1 2">
    <name type="scientific">Pseudoclavibacter caeni</name>
    <dbReference type="NCBI Taxonomy" id="908846"/>
    <lineage>
        <taxon>Bacteria</taxon>
        <taxon>Bacillati</taxon>
        <taxon>Actinomycetota</taxon>
        <taxon>Actinomycetes</taxon>
        <taxon>Micrococcales</taxon>
        <taxon>Microbacteriaceae</taxon>
        <taxon>Pseudoclavibacter</taxon>
    </lineage>
</organism>
<dbReference type="AlphaFoldDB" id="A0A7C8BQ87"/>
<gene>
    <name evidence="1" type="ORF">F8O02_02970</name>
</gene>
<accession>A0A7C8BQ87</accession>
<sequence length="82" mass="8572">MAVLLSALLVLAALVVLASVVTFRRRTARAALAGIRADVSRLSSACAPLQEQINRAARRRGEADAGPVAEILLPEPGTSQSH</sequence>
<evidence type="ECO:0000313" key="1">
    <source>
        <dbReference type="EMBL" id="KAB1632839.1"/>
    </source>
</evidence>
<dbReference type="RefSeq" id="WP_158035761.1">
    <property type="nucleotide sequence ID" value="NZ_BAAAZV010000003.1"/>
</dbReference>
<protein>
    <submittedName>
        <fullName evidence="1">Uncharacterized protein</fullName>
    </submittedName>
</protein>
<proteinExistence type="predicted"/>
<comment type="caution">
    <text evidence="1">The sequence shown here is derived from an EMBL/GenBank/DDBJ whole genome shotgun (WGS) entry which is preliminary data.</text>
</comment>